<evidence type="ECO:0000313" key="1">
    <source>
        <dbReference type="EMBL" id="QBM23766.1"/>
    </source>
</evidence>
<dbReference type="Proteomes" id="UP000293850">
    <property type="component" value="Chromosome"/>
</dbReference>
<sequence>MKTFNDWMNEGRKWEGFRFFNRRVVCADGYSISIQANNGAYCHPRKDIEDVARYDSFELGFPSEIDKSILEYAEDEDNPLDTVYPYVPRDVVEQLIEDHGGIKELAIKAA</sequence>
<dbReference type="AlphaFoldDB" id="A0A4P6WNU9"/>
<accession>A0A4P6WNU9</accession>
<proteinExistence type="predicted"/>
<dbReference type="RefSeq" id="WP_133086539.1">
    <property type="nucleotide sequence ID" value="NZ_CP037864.1"/>
</dbReference>
<name>A0A4P6WNU9_9ENTR</name>
<keyword evidence="2" id="KW-1185">Reference proteome</keyword>
<dbReference type="KEGG" id="cars:E1B03_15575"/>
<dbReference type="EMBL" id="CP037864">
    <property type="protein sequence ID" value="QBM23766.1"/>
    <property type="molecule type" value="Genomic_DNA"/>
</dbReference>
<reference evidence="1 2" key="1">
    <citation type="submission" date="2019-03" db="EMBL/GenBank/DDBJ databases">
        <title>Complete genome sequence of an arsenate-respiring bacteria, Citrobacter sp. LY-1.</title>
        <authorList>
            <person name="Wang H."/>
            <person name="Liu Y."/>
            <person name="Li Q."/>
            <person name="Huang J."/>
        </authorList>
    </citation>
    <scope>NUCLEOTIDE SEQUENCE [LARGE SCALE GENOMIC DNA]</scope>
    <source>
        <strain evidence="1 2">LY-1</strain>
    </source>
</reference>
<organism evidence="1 2">
    <name type="scientific">Citrobacter arsenatis</name>
    <dbReference type="NCBI Taxonomy" id="2546350"/>
    <lineage>
        <taxon>Bacteria</taxon>
        <taxon>Pseudomonadati</taxon>
        <taxon>Pseudomonadota</taxon>
        <taxon>Gammaproteobacteria</taxon>
        <taxon>Enterobacterales</taxon>
        <taxon>Enterobacteriaceae</taxon>
        <taxon>Citrobacter</taxon>
    </lineage>
</organism>
<gene>
    <name evidence="1" type="ORF">E1B03_15575</name>
</gene>
<evidence type="ECO:0000313" key="2">
    <source>
        <dbReference type="Proteomes" id="UP000293850"/>
    </source>
</evidence>
<protein>
    <submittedName>
        <fullName evidence="1">Uncharacterized protein</fullName>
    </submittedName>
</protein>